<keyword evidence="3" id="KW-1185">Reference proteome</keyword>
<gene>
    <name evidence="1" type="ORF">BC008_13965</name>
    <name evidence="2" type="ORF">BC008_15965</name>
</gene>
<sequence length="78" mass="9044">MNFMQVLSEFLANKFPFWGVCHLSFDPNNRTLYIRCRSSRIRTSVLKDASKLIDLDIGIYKFVVTHPDHSDIIIQPSS</sequence>
<evidence type="ECO:0000313" key="1">
    <source>
        <dbReference type="EMBL" id="KST63565.1"/>
    </source>
</evidence>
<dbReference type="EMBL" id="LMTZ01000127">
    <property type="protein sequence ID" value="KST64139.1"/>
    <property type="molecule type" value="Genomic_DNA"/>
</dbReference>
<evidence type="ECO:0000313" key="3">
    <source>
        <dbReference type="Proteomes" id="UP000053372"/>
    </source>
</evidence>
<name>A0A0V7ZHZ5_9CYAN</name>
<dbReference type="RefSeq" id="WP_058184255.1">
    <property type="nucleotide sequence ID" value="NZ_LMTZ01000127.1"/>
</dbReference>
<dbReference type="OrthoDB" id="514484at2"/>
<evidence type="ECO:0000313" key="2">
    <source>
        <dbReference type="EMBL" id="KST64139.1"/>
    </source>
</evidence>
<protein>
    <submittedName>
        <fullName evidence="2">Uncharacterized protein</fullName>
    </submittedName>
</protein>
<dbReference type="AlphaFoldDB" id="A0A0V7ZHZ5"/>
<dbReference type="Proteomes" id="UP000053372">
    <property type="component" value="Unassembled WGS sequence"/>
</dbReference>
<accession>A0A0V7ZHZ5</accession>
<reference evidence="2 3" key="1">
    <citation type="journal article" date="2015" name="Genome Announc.">
        <title>Draft Genome of the Euendolithic (true boring) Cyanobacterium Mastigocoleus testarum strain BC008.</title>
        <authorList>
            <person name="Guida B.S."/>
            <person name="Garcia-Pichel F."/>
        </authorList>
    </citation>
    <scope>NUCLEOTIDE SEQUENCE [LARGE SCALE GENOMIC DNA]</scope>
    <source>
        <strain evidence="2 3">BC008</strain>
    </source>
</reference>
<comment type="caution">
    <text evidence="2">The sequence shown here is derived from an EMBL/GenBank/DDBJ whole genome shotgun (WGS) entry which is preliminary data.</text>
</comment>
<organism evidence="2 3">
    <name type="scientific">Mastigocoleus testarum BC008</name>
    <dbReference type="NCBI Taxonomy" id="371196"/>
    <lineage>
        <taxon>Bacteria</taxon>
        <taxon>Bacillati</taxon>
        <taxon>Cyanobacteriota</taxon>
        <taxon>Cyanophyceae</taxon>
        <taxon>Nostocales</taxon>
        <taxon>Hapalosiphonaceae</taxon>
        <taxon>Mastigocoleus</taxon>
    </lineage>
</organism>
<proteinExistence type="predicted"/>
<dbReference type="EMBL" id="LMTZ01000136">
    <property type="protein sequence ID" value="KST63565.1"/>
    <property type="molecule type" value="Genomic_DNA"/>
</dbReference>